<protein>
    <recommendedName>
        <fullName evidence="4">Secreted protein</fullName>
    </recommendedName>
</protein>
<dbReference type="AlphaFoldDB" id="A0A4U5PFS2"/>
<evidence type="ECO:0000313" key="3">
    <source>
        <dbReference type="Proteomes" id="UP000298663"/>
    </source>
</evidence>
<organism evidence="2 3">
    <name type="scientific">Steinernema carpocapsae</name>
    <name type="common">Entomopathogenic nematode</name>
    <dbReference type="NCBI Taxonomy" id="34508"/>
    <lineage>
        <taxon>Eukaryota</taxon>
        <taxon>Metazoa</taxon>
        <taxon>Ecdysozoa</taxon>
        <taxon>Nematoda</taxon>
        <taxon>Chromadorea</taxon>
        <taxon>Rhabditida</taxon>
        <taxon>Tylenchina</taxon>
        <taxon>Panagrolaimomorpha</taxon>
        <taxon>Strongyloidoidea</taxon>
        <taxon>Steinernematidae</taxon>
        <taxon>Steinernema</taxon>
    </lineage>
</organism>
<evidence type="ECO:0000313" key="2">
    <source>
        <dbReference type="EMBL" id="TKR95203.1"/>
    </source>
</evidence>
<dbReference type="EMBL" id="AZBU02000002">
    <property type="protein sequence ID" value="TKR95203.1"/>
    <property type="molecule type" value="Genomic_DNA"/>
</dbReference>
<name>A0A4U5PFS2_STECR</name>
<evidence type="ECO:0000256" key="1">
    <source>
        <dbReference type="SAM" id="SignalP"/>
    </source>
</evidence>
<proteinExistence type="predicted"/>
<sequence length="83" mass="9246">MIVSIVSLGKALLTTRSWMSCVALAVPETPNSNNIVQLGGWAGYHRQLSIQHTPMYTQLSSTELVSKNDDQRRSTAYYDFPEA</sequence>
<dbReference type="Proteomes" id="UP000298663">
    <property type="component" value="Unassembled WGS sequence"/>
</dbReference>
<reference evidence="2 3" key="2">
    <citation type="journal article" date="2019" name="G3 (Bethesda)">
        <title>Hybrid Assembly of the Genome of the Entomopathogenic Nematode Steinernema carpocapsae Identifies the X-Chromosome.</title>
        <authorList>
            <person name="Serra L."/>
            <person name="Macchietto M."/>
            <person name="Macias-Munoz A."/>
            <person name="McGill C.J."/>
            <person name="Rodriguez I.M."/>
            <person name="Rodriguez B."/>
            <person name="Murad R."/>
            <person name="Mortazavi A."/>
        </authorList>
    </citation>
    <scope>NUCLEOTIDE SEQUENCE [LARGE SCALE GENOMIC DNA]</scope>
    <source>
        <strain evidence="2 3">ALL</strain>
    </source>
</reference>
<gene>
    <name evidence="2" type="ORF">L596_009401</name>
</gene>
<comment type="caution">
    <text evidence="2">The sequence shown here is derived from an EMBL/GenBank/DDBJ whole genome shotgun (WGS) entry which is preliminary data.</text>
</comment>
<keyword evidence="3" id="KW-1185">Reference proteome</keyword>
<reference evidence="2 3" key="1">
    <citation type="journal article" date="2015" name="Genome Biol.">
        <title>Comparative genomics of Steinernema reveals deeply conserved gene regulatory networks.</title>
        <authorList>
            <person name="Dillman A.R."/>
            <person name="Macchietto M."/>
            <person name="Porter C.F."/>
            <person name="Rogers A."/>
            <person name="Williams B."/>
            <person name="Antoshechkin I."/>
            <person name="Lee M.M."/>
            <person name="Goodwin Z."/>
            <person name="Lu X."/>
            <person name="Lewis E.E."/>
            <person name="Goodrich-Blair H."/>
            <person name="Stock S.P."/>
            <person name="Adams B.J."/>
            <person name="Sternberg P.W."/>
            <person name="Mortazavi A."/>
        </authorList>
    </citation>
    <scope>NUCLEOTIDE SEQUENCE [LARGE SCALE GENOMIC DNA]</scope>
    <source>
        <strain evidence="2 3">ALL</strain>
    </source>
</reference>
<feature type="signal peptide" evidence="1">
    <location>
        <begin position="1"/>
        <end position="23"/>
    </location>
</feature>
<keyword evidence="1" id="KW-0732">Signal</keyword>
<feature type="chain" id="PRO_5020787680" description="Secreted protein" evidence="1">
    <location>
        <begin position="24"/>
        <end position="83"/>
    </location>
</feature>
<evidence type="ECO:0008006" key="4">
    <source>
        <dbReference type="Google" id="ProtNLM"/>
    </source>
</evidence>
<accession>A0A4U5PFS2</accession>